<dbReference type="EMBL" id="CAJNOO010006134">
    <property type="protein sequence ID" value="CAF1439889.1"/>
    <property type="molecule type" value="Genomic_DNA"/>
</dbReference>
<dbReference type="PROSITE" id="PS51996">
    <property type="entry name" value="TR_MART"/>
    <property type="match status" value="1"/>
</dbReference>
<dbReference type="Gene3D" id="1.25.40.10">
    <property type="entry name" value="Tetratricopeptide repeat domain"/>
    <property type="match status" value="4"/>
</dbReference>
<proteinExistence type="predicted"/>
<reference evidence="6" key="1">
    <citation type="submission" date="2021-02" db="EMBL/GenBank/DDBJ databases">
        <authorList>
            <person name="Nowell W R."/>
        </authorList>
    </citation>
    <scope>NUCLEOTIDE SEQUENCE</scope>
</reference>
<dbReference type="SMART" id="SM00028">
    <property type="entry name" value="TPR"/>
    <property type="match status" value="11"/>
</dbReference>
<evidence type="ECO:0000313" key="6">
    <source>
        <dbReference type="EMBL" id="CAF4072653.1"/>
    </source>
</evidence>
<comment type="caution">
    <text evidence="6">The sequence shown here is derived from an EMBL/GenBank/DDBJ whole genome shotgun (WGS) entry which is preliminary data.</text>
</comment>
<dbReference type="InterPro" id="IPR003540">
    <property type="entry name" value="ADP-ribosyltransferase"/>
</dbReference>
<evidence type="ECO:0000313" key="7">
    <source>
        <dbReference type="Proteomes" id="UP000663823"/>
    </source>
</evidence>
<name>A0A819T8I6_9BILA</name>
<feature type="repeat" description="TPR" evidence="3">
    <location>
        <begin position="580"/>
        <end position="613"/>
    </location>
</feature>
<dbReference type="SUPFAM" id="SSF48452">
    <property type="entry name" value="TPR-like"/>
    <property type="match status" value="2"/>
</dbReference>
<evidence type="ECO:0000313" key="5">
    <source>
        <dbReference type="EMBL" id="CAF1439889.1"/>
    </source>
</evidence>
<dbReference type="Proteomes" id="UP000663823">
    <property type="component" value="Unassembled WGS sequence"/>
</dbReference>
<dbReference type="Pfam" id="PF03496">
    <property type="entry name" value="ADPrib_exo_Tox"/>
    <property type="match status" value="1"/>
</dbReference>
<evidence type="ECO:0000256" key="2">
    <source>
        <dbReference type="ARBA" id="ARBA00022803"/>
    </source>
</evidence>
<evidence type="ECO:0000256" key="3">
    <source>
        <dbReference type="PROSITE-ProRule" id="PRU00339"/>
    </source>
</evidence>
<dbReference type="GO" id="GO:0005576">
    <property type="term" value="C:extracellular region"/>
    <property type="evidence" value="ECO:0007669"/>
    <property type="project" value="InterPro"/>
</dbReference>
<protein>
    <recommendedName>
        <fullName evidence="4">ADP ribosyltransferase domain-containing protein</fullName>
    </recommendedName>
</protein>
<keyword evidence="1" id="KW-0677">Repeat</keyword>
<evidence type="ECO:0000256" key="1">
    <source>
        <dbReference type="ARBA" id="ARBA00022737"/>
    </source>
</evidence>
<dbReference type="EMBL" id="CAJOAX010010307">
    <property type="protein sequence ID" value="CAF4072653.1"/>
    <property type="molecule type" value="Genomic_DNA"/>
</dbReference>
<dbReference type="InterPro" id="IPR011990">
    <property type="entry name" value="TPR-like_helical_dom_sf"/>
</dbReference>
<dbReference type="AlphaFoldDB" id="A0A819T8I6"/>
<accession>A0A819T8I6</accession>
<sequence length="979" mass="114193">MDLPNFYHYNKLQKQRSIHNADLQLASDTLMSKRDENITLMWFDENIDKELRGLFEQIHDSVIVSTDQETFLKTINGITDEKILVILSGKCSRSLIPLIHDNKQVYLIYIFCINKADYEHLSKDLSKVRDVFTEYSHLFEDLQNELRSLVRQMTTFHLFDQKQVSLKDLTRESADFMWYQLLKDVLLAMPETADSKIEMIDRFRIYYSSKNPTFLTKVDEFEQTYQPCDAIRWYTKDSIVYRLVNQALRTEDIEALLAVRYYISDLCVCLKKECEKLKAQGLDVLTVYRGQFLPTEDIDKLQKSVGQLISANGFLSTTRSLIVAEMFAGPGNVIFEYVIGTHLNQNIIFADVSEHSEMPHEEEVLFDLGTVFRVEKVYFDKSSGFWKVNLVAIDETENLTNNFLRQRRDRMTMPSIEQEFGVLLMEMGQYSKAISYFDNLIQQHQNDDIFKLSCYYSLAFSYAGNHQNMKAMQYATFACKRCVELTSDTGKGDRMLSRLFDLLGSIHLERKETELALKYYYQSMNINPSDVDNPEILALYHRTEANICLSQGNYTQASDHFQKTLNIYENWTPYDDRALAESHFNLGHTYLVIKDYEQAFRHLQITLELYKKSLPTHHSALSNTYRELANICHLTNKYDLALEYYLKAEESAPTFKKLTDNSVLLSAHLYSLTGNCYLHKNENAIAEQYFKTSLALYEKCRSSVNSENILIDIQWNIGVVFNRKREFYTALEHYKESLMLVERIRPDERIQIAELNDGIGTCYEKTGQYDLCIEHTQKSLEIYEQCIPPDVEKLTDMHNTVARCYCMKHEYLLAIKHRKQTLALEEQKVPRNVAQIAGLHTSIGWSYHLNGDYHLAINYCKKSLHMFEKHELTDHVEYGNVLSTLGVIYFKMSDFEHAFIFCSKSMEIFSINRNMESEHPAIADNYEILGNLHCINKKQTLAFNCYVLALHLLKKILPQGHEYITRVQTALSQITEVEF</sequence>
<feature type="repeat" description="TPR" evidence="3">
    <location>
        <begin position="414"/>
        <end position="447"/>
    </location>
</feature>
<keyword evidence="2 3" id="KW-0802">TPR repeat</keyword>
<dbReference type="OrthoDB" id="423533at2759"/>
<dbReference type="PANTHER" id="PTHR45641">
    <property type="entry name" value="TETRATRICOPEPTIDE REPEAT PROTEIN (AFU_ORTHOLOGUE AFUA_6G03870)"/>
    <property type="match status" value="1"/>
</dbReference>
<dbReference type="Gene3D" id="3.90.176.10">
    <property type="entry name" value="Toxin ADP-ribosyltransferase, Chain A, domain 1"/>
    <property type="match status" value="1"/>
</dbReference>
<organism evidence="6 7">
    <name type="scientific">Rotaria sordida</name>
    <dbReference type="NCBI Taxonomy" id="392033"/>
    <lineage>
        <taxon>Eukaryota</taxon>
        <taxon>Metazoa</taxon>
        <taxon>Spiralia</taxon>
        <taxon>Gnathifera</taxon>
        <taxon>Rotifera</taxon>
        <taxon>Eurotatoria</taxon>
        <taxon>Bdelloidea</taxon>
        <taxon>Philodinida</taxon>
        <taxon>Philodinidae</taxon>
        <taxon>Rotaria</taxon>
    </lineage>
</organism>
<dbReference type="Pfam" id="PF13424">
    <property type="entry name" value="TPR_12"/>
    <property type="match status" value="3"/>
</dbReference>
<dbReference type="PANTHER" id="PTHR45641:SF19">
    <property type="entry name" value="NEPHROCYSTIN-3"/>
    <property type="match status" value="1"/>
</dbReference>
<dbReference type="PROSITE" id="PS50005">
    <property type="entry name" value="TPR"/>
    <property type="match status" value="3"/>
</dbReference>
<feature type="repeat" description="TPR" evidence="3">
    <location>
        <begin position="497"/>
        <end position="530"/>
    </location>
</feature>
<dbReference type="SUPFAM" id="SSF81901">
    <property type="entry name" value="HCP-like"/>
    <property type="match status" value="1"/>
</dbReference>
<evidence type="ECO:0000259" key="4">
    <source>
        <dbReference type="Pfam" id="PF03496"/>
    </source>
</evidence>
<feature type="domain" description="ADP ribosyltransferase" evidence="4">
    <location>
        <begin position="229"/>
        <end position="387"/>
    </location>
</feature>
<dbReference type="SUPFAM" id="SSF56399">
    <property type="entry name" value="ADP-ribosylation"/>
    <property type="match status" value="1"/>
</dbReference>
<gene>
    <name evidence="6" type="ORF">OTI717_LOCUS32760</name>
    <name evidence="5" type="ORF">RFH988_LOCUS36305</name>
</gene>
<dbReference type="InterPro" id="IPR019734">
    <property type="entry name" value="TPR_rpt"/>
</dbReference>
<dbReference type="Proteomes" id="UP000663882">
    <property type="component" value="Unassembled WGS sequence"/>
</dbReference>